<dbReference type="PANTHER" id="PTHR43039">
    <property type="entry name" value="ESTERASE-RELATED"/>
    <property type="match status" value="1"/>
</dbReference>
<comment type="similarity">
    <text evidence="1">Belongs to the AB hydrolase superfamily.</text>
</comment>
<gene>
    <name evidence="2" type="ORF">F3Y22_tig00112488pilonHSYRG00003</name>
</gene>
<comment type="caution">
    <text evidence="2">The sequence shown here is derived from an EMBL/GenBank/DDBJ whole genome shotgun (WGS) entry which is preliminary data.</text>
</comment>
<dbReference type="InterPro" id="IPR029058">
    <property type="entry name" value="AB_hydrolase_fold"/>
</dbReference>
<protein>
    <submittedName>
        <fullName evidence="2">ATP-dependent caseinolytic protease/crotonase family protein isoform 1</fullName>
    </submittedName>
</protein>
<evidence type="ECO:0000313" key="2">
    <source>
        <dbReference type="EMBL" id="KAE8666853.1"/>
    </source>
</evidence>
<dbReference type="EMBL" id="VEPZ02001591">
    <property type="protein sequence ID" value="KAE8666853.1"/>
    <property type="molecule type" value="Genomic_DNA"/>
</dbReference>
<accession>A0A6A2WXY1</accession>
<dbReference type="Gene3D" id="3.40.50.1820">
    <property type="entry name" value="alpha/beta hydrolase"/>
    <property type="match status" value="1"/>
</dbReference>
<proteinExistence type="inferred from homology"/>
<dbReference type="AlphaFoldDB" id="A0A6A2WXY1"/>
<evidence type="ECO:0000313" key="3">
    <source>
        <dbReference type="Proteomes" id="UP000436088"/>
    </source>
</evidence>
<dbReference type="GO" id="GO:0006508">
    <property type="term" value="P:proteolysis"/>
    <property type="evidence" value="ECO:0007669"/>
    <property type="project" value="UniProtKB-KW"/>
</dbReference>
<evidence type="ECO:0000256" key="1">
    <source>
        <dbReference type="ARBA" id="ARBA00008645"/>
    </source>
</evidence>
<dbReference type="SUPFAM" id="SSF53474">
    <property type="entry name" value="alpha/beta-Hydrolases"/>
    <property type="match status" value="1"/>
</dbReference>
<dbReference type="GO" id="GO:0008233">
    <property type="term" value="F:peptidase activity"/>
    <property type="evidence" value="ECO:0007669"/>
    <property type="project" value="UniProtKB-KW"/>
</dbReference>
<sequence>MIGCPASIKRPQLFTRLVLVSASPRFGVDRKLRNCLKRTRQEFAVPLAKTVFRSDERSIVDKVTTPCTIIQAANDIVVPGSVANYMKKKIRWKSTVEIVNTNGHFPQLTAHLEFLAVLARVLGFEI</sequence>
<name>A0A6A2WXY1_HIBSY</name>
<organism evidence="2 3">
    <name type="scientific">Hibiscus syriacus</name>
    <name type="common">Rose of Sharon</name>
    <dbReference type="NCBI Taxonomy" id="106335"/>
    <lineage>
        <taxon>Eukaryota</taxon>
        <taxon>Viridiplantae</taxon>
        <taxon>Streptophyta</taxon>
        <taxon>Embryophyta</taxon>
        <taxon>Tracheophyta</taxon>
        <taxon>Spermatophyta</taxon>
        <taxon>Magnoliopsida</taxon>
        <taxon>eudicotyledons</taxon>
        <taxon>Gunneridae</taxon>
        <taxon>Pentapetalae</taxon>
        <taxon>rosids</taxon>
        <taxon>malvids</taxon>
        <taxon>Malvales</taxon>
        <taxon>Malvaceae</taxon>
        <taxon>Malvoideae</taxon>
        <taxon>Hibiscus</taxon>
    </lineage>
</organism>
<keyword evidence="2" id="KW-0378">Hydrolase</keyword>
<keyword evidence="2" id="KW-0645">Protease</keyword>
<keyword evidence="3" id="KW-1185">Reference proteome</keyword>
<reference evidence="2" key="1">
    <citation type="submission" date="2019-09" db="EMBL/GenBank/DDBJ databases">
        <title>Draft genome information of white flower Hibiscus syriacus.</title>
        <authorList>
            <person name="Kim Y.-M."/>
        </authorList>
    </citation>
    <scope>NUCLEOTIDE SEQUENCE [LARGE SCALE GENOMIC DNA]</scope>
    <source>
        <strain evidence="2">YM2019G1</strain>
    </source>
</reference>
<dbReference type="Proteomes" id="UP000436088">
    <property type="component" value="Unassembled WGS sequence"/>
</dbReference>